<dbReference type="GO" id="GO:0016746">
    <property type="term" value="F:acyltransferase activity"/>
    <property type="evidence" value="ECO:0007669"/>
    <property type="project" value="UniProtKB-KW"/>
</dbReference>
<dbReference type="Gene3D" id="3.40.47.10">
    <property type="match status" value="2"/>
</dbReference>
<comment type="caution">
    <text evidence="6">The sequence shown here is derived from an EMBL/GenBank/DDBJ whole genome shotgun (WGS) entry which is preliminary data.</text>
</comment>
<keyword evidence="6" id="KW-0012">Acyltransferase</keyword>
<evidence type="ECO:0000256" key="2">
    <source>
        <dbReference type="ARBA" id="ARBA00008467"/>
    </source>
</evidence>
<dbReference type="SMART" id="SM00825">
    <property type="entry name" value="PKS_KS"/>
    <property type="match status" value="1"/>
</dbReference>
<dbReference type="InterPro" id="IPR020841">
    <property type="entry name" value="PKS_Beta-ketoAc_synthase_dom"/>
</dbReference>
<dbReference type="InterPro" id="IPR016039">
    <property type="entry name" value="Thiolase-like"/>
</dbReference>
<dbReference type="Pfam" id="PF00109">
    <property type="entry name" value="ketoacyl-synt"/>
    <property type="match status" value="1"/>
</dbReference>
<evidence type="ECO:0000256" key="1">
    <source>
        <dbReference type="ARBA" id="ARBA00005194"/>
    </source>
</evidence>
<dbReference type="EC" id="2.3.1.-" evidence="6"/>
<organism evidence="6 7">
    <name type="scientific">Aliikangiella maris</name>
    <dbReference type="NCBI Taxonomy" id="3162458"/>
    <lineage>
        <taxon>Bacteria</taxon>
        <taxon>Pseudomonadati</taxon>
        <taxon>Pseudomonadota</taxon>
        <taxon>Gammaproteobacteria</taxon>
        <taxon>Oceanospirillales</taxon>
        <taxon>Pleioneaceae</taxon>
        <taxon>Aliikangiella</taxon>
    </lineage>
</organism>
<comment type="pathway">
    <text evidence="1">Lipid metabolism; fatty acid biosynthesis.</text>
</comment>
<dbReference type="CDD" id="cd00834">
    <property type="entry name" value="KAS_I_II"/>
    <property type="match status" value="1"/>
</dbReference>
<dbReference type="Proteomes" id="UP001548189">
    <property type="component" value="Unassembled WGS sequence"/>
</dbReference>
<proteinExistence type="inferred from homology"/>
<keyword evidence="7" id="KW-1185">Reference proteome</keyword>
<protein>
    <submittedName>
        <fullName evidence="6">Beta-ketoacyl-[acyl-carrier-protein] synthase family protein</fullName>
        <ecNumber evidence="6">2.3.1.-</ecNumber>
    </submittedName>
</protein>
<comment type="similarity">
    <text evidence="2 4">Belongs to the thiolase-like superfamily. Beta-ketoacyl-ACP synthases family.</text>
</comment>
<dbReference type="PANTHER" id="PTHR11712">
    <property type="entry name" value="POLYKETIDE SYNTHASE-RELATED"/>
    <property type="match status" value="1"/>
</dbReference>
<dbReference type="EMBL" id="JBEVCJ010000009">
    <property type="protein sequence ID" value="MET1255394.1"/>
    <property type="molecule type" value="Genomic_DNA"/>
</dbReference>
<dbReference type="SUPFAM" id="SSF53901">
    <property type="entry name" value="Thiolase-like"/>
    <property type="match status" value="1"/>
</dbReference>
<evidence type="ECO:0000256" key="4">
    <source>
        <dbReference type="RuleBase" id="RU003694"/>
    </source>
</evidence>
<keyword evidence="3 4" id="KW-0808">Transferase</keyword>
<dbReference type="PANTHER" id="PTHR11712:SF336">
    <property type="entry name" value="3-OXOACYL-[ACYL-CARRIER-PROTEIN] SYNTHASE, MITOCHONDRIAL"/>
    <property type="match status" value="1"/>
</dbReference>
<evidence type="ECO:0000313" key="6">
    <source>
        <dbReference type="EMBL" id="MET1255394.1"/>
    </source>
</evidence>
<accession>A0ABV2BU13</accession>
<dbReference type="InterPro" id="IPR014030">
    <property type="entry name" value="Ketoacyl_synth_N"/>
</dbReference>
<dbReference type="Pfam" id="PF02801">
    <property type="entry name" value="Ketoacyl-synt_C"/>
    <property type="match status" value="1"/>
</dbReference>
<evidence type="ECO:0000259" key="5">
    <source>
        <dbReference type="PROSITE" id="PS52004"/>
    </source>
</evidence>
<evidence type="ECO:0000313" key="7">
    <source>
        <dbReference type="Proteomes" id="UP001548189"/>
    </source>
</evidence>
<dbReference type="InterPro" id="IPR000794">
    <property type="entry name" value="Beta-ketoacyl_synthase"/>
</dbReference>
<dbReference type="InterPro" id="IPR014031">
    <property type="entry name" value="Ketoacyl_synth_C"/>
</dbReference>
<sequence length="415" mass="44029">MFDANCEVVISGLGVNASIGNNINEFWQNLLAGETGLKHQAMLEEKQTPFKFGGYMGTLSPASELMREIFSQQDRAVQLALNAAAQAVEDSCLADIDPAKHTVAVVMGTTCGTNDSIEQNAFDEDWFNCDDFDVHKMQLHQNAFAQYGHEKIAHSISQAFNFNGPSYVVGTACASGNHAIGEAVNLIRSGQADIVLCGGADAFTLLPTFGFYAMKSLASEKCTPFQKDREGMLLGEGAGILVLESRQSAIARGLKPEVGVTAWALNCDAKNFAAPIASGERCEELINLCLNEASLSPAEVDYINVHGTGTELNDLMEARGIHGAFGNEVARIKVSSIKGATGHTLGAAGALDGVASVLSIRNNCVPPNAPITTTDENIGLDIPCEPLHIPVNRALSISFAFGGCNVATLFSRLEN</sequence>
<evidence type="ECO:0000256" key="3">
    <source>
        <dbReference type="ARBA" id="ARBA00022679"/>
    </source>
</evidence>
<reference evidence="6 7" key="1">
    <citation type="submission" date="2024-06" db="EMBL/GenBank/DDBJ databases">
        <authorList>
            <person name="Li F."/>
        </authorList>
    </citation>
    <scope>NUCLEOTIDE SEQUENCE [LARGE SCALE GENOMIC DNA]</scope>
    <source>
        <strain evidence="6 7">GXAS 311</strain>
    </source>
</reference>
<gene>
    <name evidence="6" type="ORF">ABVT43_09675</name>
</gene>
<dbReference type="PROSITE" id="PS00606">
    <property type="entry name" value="KS3_1"/>
    <property type="match status" value="1"/>
</dbReference>
<dbReference type="RefSeq" id="WP_353895979.1">
    <property type="nucleotide sequence ID" value="NZ_JBEVCJ010000009.1"/>
</dbReference>
<dbReference type="InterPro" id="IPR018201">
    <property type="entry name" value="Ketoacyl_synth_AS"/>
</dbReference>
<name>A0ABV2BU13_9GAMM</name>
<feature type="domain" description="Ketosynthase family 3 (KS3)" evidence="5">
    <location>
        <begin position="5"/>
        <end position="412"/>
    </location>
</feature>
<dbReference type="PROSITE" id="PS52004">
    <property type="entry name" value="KS3_2"/>
    <property type="match status" value="1"/>
</dbReference>